<evidence type="ECO:0000259" key="5">
    <source>
        <dbReference type="PROSITE" id="PS51999"/>
    </source>
</evidence>
<keyword evidence="1" id="KW-0479">Metal-binding</keyword>
<dbReference type="EMBL" id="JBDFQZ010000001">
    <property type="protein sequence ID" value="KAK9756177.1"/>
    <property type="molecule type" value="Genomic_DNA"/>
</dbReference>
<protein>
    <recommendedName>
        <fullName evidence="5">GRF-type domain-containing protein</fullName>
    </recommendedName>
</protein>
<keyword evidence="7" id="KW-1185">Reference proteome</keyword>
<evidence type="ECO:0000256" key="4">
    <source>
        <dbReference type="PROSITE-ProRule" id="PRU01343"/>
    </source>
</evidence>
<accession>A0AAW1N976</accession>
<organism evidence="6 7">
    <name type="scientific">Saponaria officinalis</name>
    <name type="common">Common soapwort</name>
    <name type="synonym">Lychnis saponaria</name>
    <dbReference type="NCBI Taxonomy" id="3572"/>
    <lineage>
        <taxon>Eukaryota</taxon>
        <taxon>Viridiplantae</taxon>
        <taxon>Streptophyta</taxon>
        <taxon>Embryophyta</taxon>
        <taxon>Tracheophyta</taxon>
        <taxon>Spermatophyta</taxon>
        <taxon>Magnoliopsida</taxon>
        <taxon>eudicotyledons</taxon>
        <taxon>Gunneridae</taxon>
        <taxon>Pentapetalae</taxon>
        <taxon>Caryophyllales</taxon>
        <taxon>Caryophyllaceae</taxon>
        <taxon>Caryophylleae</taxon>
        <taxon>Saponaria</taxon>
    </lineage>
</organism>
<comment type="caution">
    <text evidence="6">The sequence shown here is derived from an EMBL/GenBank/DDBJ whole genome shotgun (WGS) entry which is preliminary data.</text>
</comment>
<sequence>MASYSNSSRNPTMCKCNVHLALLTSWTSDNPGRRFLTCKFRFCKYFIWVDEDQSEWQRDVINQLLLEKKLLKADNDILWVERSQLVEKMIELRAENYLIIEKLDND</sequence>
<evidence type="ECO:0000313" key="6">
    <source>
        <dbReference type="EMBL" id="KAK9756177.1"/>
    </source>
</evidence>
<gene>
    <name evidence="6" type="ORF">RND81_01G079000</name>
</gene>
<evidence type="ECO:0000256" key="2">
    <source>
        <dbReference type="ARBA" id="ARBA00022771"/>
    </source>
</evidence>
<dbReference type="InterPro" id="IPR010666">
    <property type="entry name" value="Znf_GRF"/>
</dbReference>
<reference evidence="6" key="1">
    <citation type="submission" date="2024-03" db="EMBL/GenBank/DDBJ databases">
        <title>WGS assembly of Saponaria officinalis var. Norfolk2.</title>
        <authorList>
            <person name="Jenkins J."/>
            <person name="Shu S."/>
            <person name="Grimwood J."/>
            <person name="Barry K."/>
            <person name="Goodstein D."/>
            <person name="Schmutz J."/>
            <person name="Leebens-Mack J."/>
            <person name="Osbourn A."/>
        </authorList>
    </citation>
    <scope>NUCLEOTIDE SEQUENCE [LARGE SCALE GENOMIC DNA]</scope>
    <source>
        <strain evidence="6">JIC</strain>
    </source>
</reference>
<dbReference type="GO" id="GO:0008270">
    <property type="term" value="F:zinc ion binding"/>
    <property type="evidence" value="ECO:0007669"/>
    <property type="project" value="UniProtKB-KW"/>
</dbReference>
<name>A0AAW1N976_SAPOF</name>
<keyword evidence="2 4" id="KW-0863">Zinc-finger</keyword>
<feature type="domain" description="GRF-type" evidence="5">
    <location>
        <begin position="14"/>
        <end position="52"/>
    </location>
</feature>
<dbReference type="AlphaFoldDB" id="A0AAW1N976"/>
<evidence type="ECO:0000256" key="1">
    <source>
        <dbReference type="ARBA" id="ARBA00022723"/>
    </source>
</evidence>
<dbReference type="Pfam" id="PF06839">
    <property type="entry name" value="Zn_ribbon_GRF"/>
    <property type="match status" value="1"/>
</dbReference>
<evidence type="ECO:0000256" key="3">
    <source>
        <dbReference type="ARBA" id="ARBA00022833"/>
    </source>
</evidence>
<dbReference type="Proteomes" id="UP001443914">
    <property type="component" value="Unassembled WGS sequence"/>
</dbReference>
<evidence type="ECO:0000313" key="7">
    <source>
        <dbReference type="Proteomes" id="UP001443914"/>
    </source>
</evidence>
<dbReference type="PROSITE" id="PS51999">
    <property type="entry name" value="ZF_GRF"/>
    <property type="match status" value="1"/>
</dbReference>
<dbReference type="PANTHER" id="PTHR33248">
    <property type="entry name" value="ZINC ION-BINDING PROTEIN"/>
    <property type="match status" value="1"/>
</dbReference>
<keyword evidence="3" id="KW-0862">Zinc</keyword>
<proteinExistence type="predicted"/>